<protein>
    <submittedName>
        <fullName evidence="2">Uncharacterized protein</fullName>
    </submittedName>
</protein>
<dbReference type="AlphaFoldDB" id="A0A7W3MTL4"/>
<comment type="caution">
    <text evidence="2">The sequence shown here is derived from an EMBL/GenBank/DDBJ whole genome shotgun (WGS) entry which is preliminary data.</text>
</comment>
<feature type="compositionally biased region" description="Basic residues" evidence="1">
    <location>
        <begin position="34"/>
        <end position="50"/>
    </location>
</feature>
<organism evidence="2 3">
    <name type="scientific">Thermomonospora cellulosilytica</name>
    <dbReference type="NCBI Taxonomy" id="1411118"/>
    <lineage>
        <taxon>Bacteria</taxon>
        <taxon>Bacillati</taxon>
        <taxon>Actinomycetota</taxon>
        <taxon>Actinomycetes</taxon>
        <taxon>Streptosporangiales</taxon>
        <taxon>Thermomonosporaceae</taxon>
        <taxon>Thermomonospora</taxon>
    </lineage>
</organism>
<dbReference type="EMBL" id="JACJII010000001">
    <property type="protein sequence ID" value="MBA9001677.1"/>
    <property type="molecule type" value="Genomic_DNA"/>
</dbReference>
<reference evidence="2 3" key="1">
    <citation type="submission" date="2020-08" db="EMBL/GenBank/DDBJ databases">
        <title>Sequencing the genomes of 1000 actinobacteria strains.</title>
        <authorList>
            <person name="Klenk H.-P."/>
        </authorList>
    </citation>
    <scope>NUCLEOTIDE SEQUENCE [LARGE SCALE GENOMIC DNA]</scope>
    <source>
        <strain evidence="2 3">DSM 45823</strain>
    </source>
</reference>
<dbReference type="Proteomes" id="UP000539313">
    <property type="component" value="Unassembled WGS sequence"/>
</dbReference>
<accession>A0A7W3MTL4</accession>
<feature type="region of interest" description="Disordered" evidence="1">
    <location>
        <begin position="28"/>
        <end position="50"/>
    </location>
</feature>
<name>A0A7W3MTL4_9ACTN</name>
<sequence length="50" mass="5366">MTTALRLGRDKYPAQGITAAGASTTLDLDVRQASARRPRPSAITKTRRPA</sequence>
<proteinExistence type="predicted"/>
<keyword evidence="3" id="KW-1185">Reference proteome</keyword>
<evidence type="ECO:0000313" key="3">
    <source>
        <dbReference type="Proteomes" id="UP000539313"/>
    </source>
</evidence>
<evidence type="ECO:0000313" key="2">
    <source>
        <dbReference type="EMBL" id="MBA9001677.1"/>
    </source>
</evidence>
<dbReference type="RefSeq" id="WP_157995852.1">
    <property type="nucleotide sequence ID" value="NZ_JACJII010000001.1"/>
</dbReference>
<gene>
    <name evidence="2" type="ORF">HNR21_000559</name>
</gene>
<evidence type="ECO:0000256" key="1">
    <source>
        <dbReference type="SAM" id="MobiDB-lite"/>
    </source>
</evidence>